<feature type="domain" description="RRM" evidence="3">
    <location>
        <begin position="122"/>
        <end position="208"/>
    </location>
</feature>
<evidence type="ECO:0000313" key="5">
    <source>
        <dbReference type="Proteomes" id="UP001412067"/>
    </source>
</evidence>
<comment type="caution">
    <text evidence="4">The sequence shown here is derived from an EMBL/GenBank/DDBJ whole genome shotgun (WGS) entry which is preliminary data.</text>
</comment>
<evidence type="ECO:0000313" key="4">
    <source>
        <dbReference type="EMBL" id="KAK8943730.1"/>
    </source>
</evidence>
<dbReference type="CDD" id="cd21618">
    <property type="entry name" value="RRM_AtNSRA_like"/>
    <property type="match status" value="1"/>
</dbReference>
<dbReference type="InterPro" id="IPR035979">
    <property type="entry name" value="RBD_domain_sf"/>
</dbReference>
<dbReference type="Pfam" id="PF00076">
    <property type="entry name" value="RRM_1"/>
    <property type="match status" value="1"/>
</dbReference>
<organism evidence="4 5">
    <name type="scientific">Platanthera guangdongensis</name>
    <dbReference type="NCBI Taxonomy" id="2320717"/>
    <lineage>
        <taxon>Eukaryota</taxon>
        <taxon>Viridiplantae</taxon>
        <taxon>Streptophyta</taxon>
        <taxon>Embryophyta</taxon>
        <taxon>Tracheophyta</taxon>
        <taxon>Spermatophyta</taxon>
        <taxon>Magnoliopsida</taxon>
        <taxon>Liliopsida</taxon>
        <taxon>Asparagales</taxon>
        <taxon>Orchidaceae</taxon>
        <taxon>Orchidoideae</taxon>
        <taxon>Orchideae</taxon>
        <taxon>Orchidinae</taxon>
        <taxon>Platanthera</taxon>
    </lineage>
</organism>
<evidence type="ECO:0000259" key="3">
    <source>
        <dbReference type="PROSITE" id="PS50102"/>
    </source>
</evidence>
<dbReference type="Gene3D" id="3.30.70.330">
    <property type="match status" value="1"/>
</dbReference>
<proteinExistence type="predicted"/>
<protein>
    <recommendedName>
        <fullName evidence="3">RRM domain-containing protein</fullName>
    </recommendedName>
</protein>
<keyword evidence="5" id="KW-1185">Reference proteome</keyword>
<dbReference type="SUPFAM" id="SSF54928">
    <property type="entry name" value="RNA-binding domain, RBD"/>
    <property type="match status" value="1"/>
</dbReference>
<dbReference type="PROSITE" id="PS50102">
    <property type="entry name" value="RRM"/>
    <property type="match status" value="1"/>
</dbReference>
<sequence>MADAYWRFADARQQAAADAPPASLKRPRTDFGDVSGAPEFLGYHPREEDRTVQYVGRDTESISASYNRYMHNGTGSYVIAETAVPVGGGTNIRPISDPHMPNRALGYNSRRTEAPLPPDASNTLFVEGLPANCTSREVSHIFRPFVGFQEVRLVNKESKHSGGDPFVLCFVDFVSPVEAAVALDALQGYKLDEHDQESSCLRIQFARSPGRRSFPGPRR</sequence>
<evidence type="ECO:0000256" key="1">
    <source>
        <dbReference type="ARBA" id="ARBA00022884"/>
    </source>
</evidence>
<dbReference type="PANTHER" id="PTHR10501">
    <property type="entry name" value="U1 SMALL NUCLEAR RIBONUCLEOPROTEIN A/U2 SMALL NUCLEAR RIBONUCLEOPROTEIN B"/>
    <property type="match status" value="1"/>
</dbReference>
<keyword evidence="1 2" id="KW-0694">RNA-binding</keyword>
<dbReference type="Proteomes" id="UP001412067">
    <property type="component" value="Unassembled WGS sequence"/>
</dbReference>
<dbReference type="EMBL" id="JBBWWR010000018">
    <property type="protein sequence ID" value="KAK8943730.1"/>
    <property type="molecule type" value="Genomic_DNA"/>
</dbReference>
<dbReference type="InterPro" id="IPR000504">
    <property type="entry name" value="RRM_dom"/>
</dbReference>
<dbReference type="InterPro" id="IPR012677">
    <property type="entry name" value="Nucleotide-bd_a/b_plait_sf"/>
</dbReference>
<dbReference type="SMART" id="SM00360">
    <property type="entry name" value="RRM"/>
    <property type="match status" value="1"/>
</dbReference>
<evidence type="ECO:0000256" key="2">
    <source>
        <dbReference type="PROSITE-ProRule" id="PRU00176"/>
    </source>
</evidence>
<name>A0ABR2LLJ7_9ASPA</name>
<reference evidence="4 5" key="1">
    <citation type="journal article" date="2022" name="Nat. Plants">
        <title>Genomes of leafy and leafless Platanthera orchids illuminate the evolution of mycoheterotrophy.</title>
        <authorList>
            <person name="Li M.H."/>
            <person name="Liu K.W."/>
            <person name="Li Z."/>
            <person name="Lu H.C."/>
            <person name="Ye Q.L."/>
            <person name="Zhang D."/>
            <person name="Wang J.Y."/>
            <person name="Li Y.F."/>
            <person name="Zhong Z.M."/>
            <person name="Liu X."/>
            <person name="Yu X."/>
            <person name="Liu D.K."/>
            <person name="Tu X.D."/>
            <person name="Liu B."/>
            <person name="Hao Y."/>
            <person name="Liao X.Y."/>
            <person name="Jiang Y.T."/>
            <person name="Sun W.H."/>
            <person name="Chen J."/>
            <person name="Chen Y.Q."/>
            <person name="Ai Y."/>
            <person name="Zhai J.W."/>
            <person name="Wu S.S."/>
            <person name="Zhou Z."/>
            <person name="Hsiao Y.Y."/>
            <person name="Wu W.L."/>
            <person name="Chen Y.Y."/>
            <person name="Lin Y.F."/>
            <person name="Hsu J.L."/>
            <person name="Li C.Y."/>
            <person name="Wang Z.W."/>
            <person name="Zhao X."/>
            <person name="Zhong W.Y."/>
            <person name="Ma X.K."/>
            <person name="Ma L."/>
            <person name="Huang J."/>
            <person name="Chen G.Z."/>
            <person name="Huang M.Z."/>
            <person name="Huang L."/>
            <person name="Peng D.H."/>
            <person name="Luo Y.B."/>
            <person name="Zou S.Q."/>
            <person name="Chen S.P."/>
            <person name="Lan S."/>
            <person name="Tsai W.C."/>
            <person name="Van de Peer Y."/>
            <person name="Liu Z.J."/>
        </authorList>
    </citation>
    <scope>NUCLEOTIDE SEQUENCE [LARGE SCALE GENOMIC DNA]</scope>
    <source>
        <strain evidence="4">Lor288</strain>
    </source>
</reference>
<accession>A0ABR2LLJ7</accession>
<gene>
    <name evidence="4" type="ORF">KSP40_PGU005259</name>
</gene>